<sequence length="170" mass="18361">MKIEDFCKKLEGELAALGAGEERLSLAVQSLRKAFRVKPDEISILSLDDEKQVLVFVWPAKLAKSGFIPLSSSSSLAARTARDKKGFANNRFASVHHSSIFESVRLGPESDPPPLPIQKILSAPLLSSDKVSGVVQVCRKGTNTADAGEDFSQTQLTALTQIAQILARTL</sequence>
<dbReference type="InterPro" id="IPR029016">
    <property type="entry name" value="GAF-like_dom_sf"/>
</dbReference>
<dbReference type="OrthoDB" id="5395393at2"/>
<organism evidence="1 2">
    <name type="scientific">Desulfuromonas soudanensis</name>
    <dbReference type="NCBI Taxonomy" id="1603606"/>
    <lineage>
        <taxon>Bacteria</taxon>
        <taxon>Pseudomonadati</taxon>
        <taxon>Thermodesulfobacteriota</taxon>
        <taxon>Desulfuromonadia</taxon>
        <taxon>Desulfuromonadales</taxon>
        <taxon>Desulfuromonadaceae</taxon>
        <taxon>Desulfuromonas</taxon>
    </lineage>
</organism>
<gene>
    <name evidence="1" type="ORF">DSOUD_0038</name>
</gene>
<dbReference type="Proteomes" id="UP000057158">
    <property type="component" value="Chromosome"/>
</dbReference>
<dbReference type="GO" id="GO:0016301">
    <property type="term" value="F:kinase activity"/>
    <property type="evidence" value="ECO:0007669"/>
    <property type="project" value="UniProtKB-KW"/>
</dbReference>
<evidence type="ECO:0000313" key="1">
    <source>
        <dbReference type="EMBL" id="ALC14839.1"/>
    </source>
</evidence>
<dbReference type="SUPFAM" id="SSF55781">
    <property type="entry name" value="GAF domain-like"/>
    <property type="match status" value="1"/>
</dbReference>
<evidence type="ECO:0000313" key="2">
    <source>
        <dbReference type="Proteomes" id="UP000057158"/>
    </source>
</evidence>
<dbReference type="KEGG" id="des:DSOUD_0038"/>
<name>A0A0M3QEQ2_9BACT</name>
<dbReference type="EMBL" id="CP010802">
    <property type="protein sequence ID" value="ALC14839.1"/>
    <property type="molecule type" value="Genomic_DNA"/>
</dbReference>
<protein>
    <submittedName>
        <fullName evidence="1">Putative GAF sensor histidine kinase</fullName>
    </submittedName>
</protein>
<dbReference type="RefSeq" id="WP_157671682.1">
    <property type="nucleotide sequence ID" value="NZ_CP010802.1"/>
</dbReference>
<dbReference type="PATRIC" id="fig|1603606.3.peg.46"/>
<dbReference type="AlphaFoldDB" id="A0A0M3QEQ2"/>
<dbReference type="STRING" id="1603606.DSOUD_0038"/>
<proteinExistence type="predicted"/>
<dbReference type="Gene3D" id="3.30.450.40">
    <property type="match status" value="1"/>
</dbReference>
<reference evidence="1 2" key="1">
    <citation type="submission" date="2015-07" db="EMBL/GenBank/DDBJ databases">
        <title>Isolation and Genomic Characterization of a Novel Halophilic Metal-Reducing Deltaproteobacterium from the Deep Subsurface.</title>
        <authorList>
            <person name="Badalamenti J.P."/>
            <person name="Summers Z.M."/>
            <person name="Gralnick J.A."/>
            <person name="Bond D.R."/>
        </authorList>
    </citation>
    <scope>NUCLEOTIDE SEQUENCE [LARGE SCALE GENOMIC DNA]</scope>
    <source>
        <strain evidence="1 2">WTL</strain>
    </source>
</reference>
<accession>A0A0M3QEQ2</accession>
<keyword evidence="2" id="KW-1185">Reference proteome</keyword>
<keyword evidence="1" id="KW-0418">Kinase</keyword>
<keyword evidence="1" id="KW-0808">Transferase</keyword>